<dbReference type="InterPro" id="IPR037208">
    <property type="entry name" value="Spo0E-like_sf"/>
</dbReference>
<gene>
    <name evidence="1" type="ORF">JOC86_003542</name>
</gene>
<dbReference type="InterPro" id="IPR036638">
    <property type="entry name" value="HLH_DNA-bd_sf"/>
</dbReference>
<reference evidence="1 2" key="1">
    <citation type="submission" date="2021-01" db="EMBL/GenBank/DDBJ databases">
        <title>Genomic Encyclopedia of Type Strains, Phase IV (KMG-IV): sequencing the most valuable type-strain genomes for metagenomic binning, comparative biology and taxonomic classification.</title>
        <authorList>
            <person name="Goeker M."/>
        </authorList>
    </citation>
    <scope>NUCLEOTIDE SEQUENCE [LARGE SCALE GENOMIC DNA]</scope>
    <source>
        <strain evidence="1 2">DSM 24834</strain>
    </source>
</reference>
<proteinExistence type="predicted"/>
<keyword evidence="2" id="KW-1185">Reference proteome</keyword>
<dbReference type="InterPro" id="IPR018540">
    <property type="entry name" value="Spo0E-like"/>
</dbReference>
<dbReference type="Gene3D" id="4.10.280.10">
    <property type="entry name" value="Helix-loop-helix DNA-binding domain"/>
    <property type="match status" value="1"/>
</dbReference>
<name>A0ABS2NGQ7_9BACI</name>
<protein>
    <submittedName>
        <fullName evidence="1">Stage 0 sporulation regulatory protein</fullName>
    </submittedName>
</protein>
<accession>A0ABS2NGQ7</accession>
<dbReference type="Pfam" id="PF09388">
    <property type="entry name" value="SpoOE-like"/>
    <property type="match status" value="1"/>
</dbReference>
<sequence length="61" mass="6990">MSKQELLDKIENKRAQLIDIVAANGLNSPLAIQYSQELDNLLNHYNQRFIKKTSSSQYSHA</sequence>
<dbReference type="SUPFAM" id="SSF140500">
    <property type="entry name" value="BAS1536-like"/>
    <property type="match status" value="1"/>
</dbReference>
<comment type="caution">
    <text evidence="1">The sequence shown here is derived from an EMBL/GenBank/DDBJ whole genome shotgun (WGS) entry which is preliminary data.</text>
</comment>
<evidence type="ECO:0000313" key="2">
    <source>
        <dbReference type="Proteomes" id="UP001646157"/>
    </source>
</evidence>
<organism evidence="1 2">
    <name type="scientific">Rossellomorea pakistanensis</name>
    <dbReference type="NCBI Taxonomy" id="992288"/>
    <lineage>
        <taxon>Bacteria</taxon>
        <taxon>Bacillati</taxon>
        <taxon>Bacillota</taxon>
        <taxon>Bacilli</taxon>
        <taxon>Bacillales</taxon>
        <taxon>Bacillaceae</taxon>
        <taxon>Rossellomorea</taxon>
    </lineage>
</organism>
<dbReference type="EMBL" id="JAFBDZ010000003">
    <property type="protein sequence ID" value="MBM7586990.1"/>
    <property type="molecule type" value="Genomic_DNA"/>
</dbReference>
<dbReference type="Proteomes" id="UP001646157">
    <property type="component" value="Unassembled WGS sequence"/>
</dbReference>
<evidence type="ECO:0000313" key="1">
    <source>
        <dbReference type="EMBL" id="MBM7586990.1"/>
    </source>
</evidence>